<dbReference type="SUPFAM" id="SSF53474">
    <property type="entry name" value="alpha/beta-Hydrolases"/>
    <property type="match status" value="1"/>
</dbReference>
<feature type="compositionally biased region" description="Polar residues" evidence="3">
    <location>
        <begin position="379"/>
        <end position="400"/>
    </location>
</feature>
<dbReference type="GO" id="GO:0047372">
    <property type="term" value="F:monoacylglycerol lipase activity"/>
    <property type="evidence" value="ECO:0007669"/>
    <property type="project" value="TreeGrafter"/>
</dbReference>
<dbReference type="InterPro" id="IPR007751">
    <property type="entry name" value="DUF676_lipase-like"/>
</dbReference>
<name>A0AAN6G0B7_9PEZI</name>
<comment type="similarity">
    <text evidence="1">Belongs to the putative lipase ROG1 family.</text>
</comment>
<reference evidence="6" key="1">
    <citation type="submission" date="2021-12" db="EMBL/GenBank/DDBJ databases">
        <title>Black yeast isolated from Biological Soil Crust.</title>
        <authorList>
            <person name="Kurbessoian T."/>
        </authorList>
    </citation>
    <scope>NUCLEOTIDE SEQUENCE</scope>
    <source>
        <strain evidence="6">CCFEE 5208</strain>
    </source>
</reference>
<evidence type="ECO:0000256" key="3">
    <source>
        <dbReference type="SAM" id="MobiDB-lite"/>
    </source>
</evidence>
<evidence type="ECO:0000256" key="1">
    <source>
        <dbReference type="ARBA" id="ARBA00007920"/>
    </source>
</evidence>
<feature type="transmembrane region" description="Helical" evidence="4">
    <location>
        <begin position="272"/>
        <end position="295"/>
    </location>
</feature>
<organism evidence="6 7">
    <name type="scientific">Friedmanniomyces endolithicus</name>
    <dbReference type="NCBI Taxonomy" id="329885"/>
    <lineage>
        <taxon>Eukaryota</taxon>
        <taxon>Fungi</taxon>
        <taxon>Dikarya</taxon>
        <taxon>Ascomycota</taxon>
        <taxon>Pezizomycotina</taxon>
        <taxon>Dothideomycetes</taxon>
        <taxon>Dothideomycetidae</taxon>
        <taxon>Mycosphaerellales</taxon>
        <taxon>Teratosphaeriaceae</taxon>
        <taxon>Friedmanniomyces</taxon>
    </lineage>
</organism>
<evidence type="ECO:0000313" key="6">
    <source>
        <dbReference type="EMBL" id="KAK0327625.1"/>
    </source>
</evidence>
<dbReference type="GO" id="GO:0016042">
    <property type="term" value="P:lipid catabolic process"/>
    <property type="evidence" value="ECO:0007669"/>
    <property type="project" value="UniProtKB-KW"/>
</dbReference>
<evidence type="ECO:0000256" key="4">
    <source>
        <dbReference type="SAM" id="Phobius"/>
    </source>
</evidence>
<dbReference type="Gene3D" id="3.40.50.1820">
    <property type="entry name" value="alpha/beta hydrolase"/>
    <property type="match status" value="1"/>
</dbReference>
<evidence type="ECO:0000259" key="5">
    <source>
        <dbReference type="Pfam" id="PF05057"/>
    </source>
</evidence>
<protein>
    <recommendedName>
        <fullName evidence="5">DUF676 domain-containing protein</fullName>
    </recommendedName>
</protein>
<keyword evidence="2" id="KW-0442">Lipid degradation</keyword>
<dbReference type="InterPro" id="IPR044294">
    <property type="entry name" value="Lipase-like"/>
</dbReference>
<keyword evidence="2" id="KW-0443">Lipid metabolism</keyword>
<feature type="domain" description="DUF676" evidence="5">
    <location>
        <begin position="11"/>
        <end position="213"/>
    </location>
</feature>
<dbReference type="EMBL" id="JASUXU010000002">
    <property type="protein sequence ID" value="KAK0327625.1"/>
    <property type="molecule type" value="Genomic_DNA"/>
</dbReference>
<dbReference type="AlphaFoldDB" id="A0AAN6G0B7"/>
<gene>
    <name evidence="6" type="ORF">LTR82_001141</name>
</gene>
<evidence type="ECO:0000256" key="2">
    <source>
        <dbReference type="ARBA" id="ARBA00022963"/>
    </source>
</evidence>
<dbReference type="GO" id="GO:0004622">
    <property type="term" value="F:phosphatidylcholine lysophospholipase activity"/>
    <property type="evidence" value="ECO:0007669"/>
    <property type="project" value="TreeGrafter"/>
</dbReference>
<evidence type="ECO:0000313" key="7">
    <source>
        <dbReference type="Proteomes" id="UP001168146"/>
    </source>
</evidence>
<keyword evidence="4" id="KW-1133">Transmembrane helix</keyword>
<proteinExistence type="inferred from homology"/>
<feature type="region of interest" description="Disordered" evidence="3">
    <location>
        <begin position="345"/>
        <end position="400"/>
    </location>
</feature>
<dbReference type="InterPro" id="IPR029058">
    <property type="entry name" value="AB_hydrolase_fold"/>
</dbReference>
<feature type="compositionally biased region" description="Low complexity" evidence="3">
    <location>
        <begin position="360"/>
        <end position="371"/>
    </location>
</feature>
<comment type="caution">
    <text evidence="6">The sequence shown here is derived from an EMBL/GenBank/DDBJ whole genome shotgun (WGS) entry which is preliminary data.</text>
</comment>
<sequence length="565" mass="63027">MANDLVQDAAKAQHLVVLVHGLWGNPVHLKHLRDTLATKREGEGLYLFCPKANSDAFTYDGIEVGAERITHEIERKIEELRAAGSKLSKISVAGYSLGGLVARYTVGLLYKNGVFDTLQPMNFTTFATPHLGVRTPRLGYRAQTWNFLGSRTLSTSGQQMFLVDDFRGSGRPLLAVLADPSSIFVRGLSQFKRKSVYANSLNDRSVPYYTSAMSRTDPFVDVDAIEVHPLSDQEAPVVLDPENPVTPRMHKEDKQLSFQERYIVSARTRQSLPFYAVLCTVLPLAVPLFLINAGYQTYKSAQRVRLHEAGGVIDLKRYRFPLLEEAQAMQDRVMQRFAAERTHLNEESGKGYLPTPPPESAASSSSSSSVSDADESSKLMPSSVSVATQRKQQEKNTSPWPTLALTEDQFAMIDNLDKYVGFIKYPVHILKVQHTHAAIVVRMAKDSFKEGHAVSAHWAKCFEVAALGSAGKGRGIYHEPSVHLARYISTTLTYNRQHGPAPFPFEAAEEFDEGYLVRRFDQIRADHRLSVLDVCRVEHALWGHVMTPWEIRNGDGVVRRGLGKA</sequence>
<dbReference type="Proteomes" id="UP001168146">
    <property type="component" value="Unassembled WGS sequence"/>
</dbReference>
<keyword evidence="4" id="KW-0812">Transmembrane</keyword>
<dbReference type="PANTHER" id="PTHR12482:SF65">
    <property type="entry name" value="ESTERASE, PUTATIVE (AFU_ORTHOLOGUE AFUA_3G12320)-RELATED"/>
    <property type="match status" value="1"/>
</dbReference>
<dbReference type="Pfam" id="PF05057">
    <property type="entry name" value="DUF676"/>
    <property type="match status" value="1"/>
</dbReference>
<accession>A0AAN6G0B7</accession>
<dbReference type="PANTHER" id="PTHR12482">
    <property type="entry name" value="LIPASE ROG1-RELATED-RELATED"/>
    <property type="match status" value="1"/>
</dbReference>
<dbReference type="GO" id="GO:0005811">
    <property type="term" value="C:lipid droplet"/>
    <property type="evidence" value="ECO:0007669"/>
    <property type="project" value="TreeGrafter"/>
</dbReference>
<keyword evidence="4" id="KW-0472">Membrane</keyword>